<feature type="region of interest" description="Disordered" evidence="7">
    <location>
        <begin position="95"/>
        <end position="141"/>
    </location>
</feature>
<keyword evidence="3" id="KW-0967">Endosome</keyword>
<keyword evidence="6" id="KW-0472">Membrane</keyword>
<comment type="caution">
    <text evidence="9">The sequence shown here is derived from an EMBL/GenBank/DDBJ whole genome shotgun (WGS) entry which is preliminary data.</text>
</comment>
<keyword evidence="10" id="KW-1185">Reference proteome</keyword>
<sequence>MTTTVEFGTPNNQRQVFSAGTSYSFKFKAFPYLNEGRSLTKQELSSEQNNVMSLTEVVSSRTAFVNGYDPDRVDVPDLSNRNVVIELISAKLSYPPQSNNPSPHASPSPTLSGMSSDRRSTISASPVSQIPSTPSLRTQGRTSKRYVSYSILVKLTPGLDRHPSVVERRFSDFLNLFQALRYEPSLARILDYSNINFPKKIIVGNFSANNIAERSVEFERLLHLCVSETKIRHSTAFVSFLFEKELREAQRLYVNNEFCEAQYFQARLNVHEVSGIMKRINDNVQAHQFTRYY</sequence>
<feature type="compositionally biased region" description="Low complexity" evidence="7">
    <location>
        <begin position="95"/>
        <end position="109"/>
    </location>
</feature>
<evidence type="ECO:0000256" key="6">
    <source>
        <dbReference type="ARBA" id="ARBA00023136"/>
    </source>
</evidence>
<dbReference type="EMBL" id="JAIFTH010000095">
    <property type="protein sequence ID" value="KAG9510685.1"/>
    <property type="molecule type" value="Genomic_DNA"/>
</dbReference>
<dbReference type="PANTHER" id="PTHR20939">
    <property type="entry name" value="SORTING NEXIN 20, 21"/>
    <property type="match status" value="1"/>
</dbReference>
<feature type="domain" description="PX" evidence="8">
    <location>
        <begin position="127"/>
        <end position="248"/>
    </location>
</feature>
<keyword evidence="2" id="KW-0813">Transport</keyword>
<feature type="compositionally biased region" description="Polar residues" evidence="7">
    <location>
        <begin position="110"/>
        <end position="141"/>
    </location>
</feature>
<dbReference type="InterPro" id="IPR036871">
    <property type="entry name" value="PX_dom_sf"/>
</dbReference>
<protein>
    <submittedName>
        <fullName evidence="9">Sorting nexin-20</fullName>
    </submittedName>
</protein>
<keyword evidence="4" id="KW-0653">Protein transport</keyword>
<name>A0ABQ7SB91_9ACAR</name>
<dbReference type="Gene3D" id="3.30.1520.10">
    <property type="entry name" value="Phox-like domain"/>
    <property type="match status" value="1"/>
</dbReference>
<dbReference type="PANTHER" id="PTHR20939:SF11">
    <property type="entry name" value="LD12265P"/>
    <property type="match status" value="1"/>
</dbReference>
<evidence type="ECO:0000256" key="1">
    <source>
        <dbReference type="ARBA" id="ARBA00004469"/>
    </source>
</evidence>
<evidence type="ECO:0000256" key="4">
    <source>
        <dbReference type="ARBA" id="ARBA00022927"/>
    </source>
</evidence>
<evidence type="ECO:0000259" key="8">
    <source>
        <dbReference type="PROSITE" id="PS50195"/>
    </source>
</evidence>
<keyword evidence="5" id="KW-0446">Lipid-binding</keyword>
<evidence type="ECO:0000256" key="5">
    <source>
        <dbReference type="ARBA" id="ARBA00023121"/>
    </source>
</evidence>
<evidence type="ECO:0000313" key="10">
    <source>
        <dbReference type="Proteomes" id="UP000825002"/>
    </source>
</evidence>
<evidence type="ECO:0000256" key="2">
    <source>
        <dbReference type="ARBA" id="ARBA00022448"/>
    </source>
</evidence>
<evidence type="ECO:0000313" key="9">
    <source>
        <dbReference type="EMBL" id="KAG9510685.1"/>
    </source>
</evidence>
<dbReference type="SUPFAM" id="SSF64268">
    <property type="entry name" value="PX domain"/>
    <property type="match status" value="1"/>
</dbReference>
<dbReference type="Pfam" id="PF00787">
    <property type="entry name" value="PX"/>
    <property type="match status" value="1"/>
</dbReference>
<dbReference type="PROSITE" id="PS50195">
    <property type="entry name" value="PX"/>
    <property type="match status" value="1"/>
</dbReference>
<accession>A0ABQ7SB91</accession>
<gene>
    <name evidence="9" type="primary">SNX20</name>
    <name evidence="9" type="ORF">GZH46_00764</name>
</gene>
<dbReference type="InterPro" id="IPR039937">
    <property type="entry name" value="SNX20/SNX21"/>
</dbReference>
<dbReference type="InterPro" id="IPR001683">
    <property type="entry name" value="PX_dom"/>
</dbReference>
<dbReference type="Proteomes" id="UP000825002">
    <property type="component" value="Unassembled WGS sequence"/>
</dbReference>
<comment type="subcellular location">
    <subcellularLocation>
        <location evidence="1">Early endosome membrane</location>
        <topology evidence="1">Peripheral membrane protein</topology>
        <orientation evidence="1">Cytoplasmic side</orientation>
    </subcellularLocation>
</comment>
<evidence type="ECO:0000256" key="7">
    <source>
        <dbReference type="SAM" id="MobiDB-lite"/>
    </source>
</evidence>
<organism evidence="9 10">
    <name type="scientific">Fragariocoptes setiger</name>
    <dbReference type="NCBI Taxonomy" id="1670756"/>
    <lineage>
        <taxon>Eukaryota</taxon>
        <taxon>Metazoa</taxon>
        <taxon>Ecdysozoa</taxon>
        <taxon>Arthropoda</taxon>
        <taxon>Chelicerata</taxon>
        <taxon>Arachnida</taxon>
        <taxon>Acari</taxon>
        <taxon>Acariformes</taxon>
        <taxon>Trombidiformes</taxon>
        <taxon>Prostigmata</taxon>
        <taxon>Eupodina</taxon>
        <taxon>Eriophyoidea</taxon>
        <taxon>Phytoptidae</taxon>
        <taxon>Fragariocoptes</taxon>
    </lineage>
</organism>
<proteinExistence type="predicted"/>
<reference evidence="9 10" key="1">
    <citation type="submission" date="2020-10" db="EMBL/GenBank/DDBJ databases">
        <authorList>
            <person name="Klimov P.B."/>
            <person name="Dyachkov S.M."/>
            <person name="Chetverikov P.E."/>
        </authorList>
    </citation>
    <scope>NUCLEOTIDE SEQUENCE [LARGE SCALE GENOMIC DNA]</scope>
    <source>
        <strain evidence="9">BMOC 18-1129-001#AD2665</strain>
        <tissue evidence="9">Entire mites</tissue>
    </source>
</reference>
<evidence type="ECO:0000256" key="3">
    <source>
        <dbReference type="ARBA" id="ARBA00022753"/>
    </source>
</evidence>